<dbReference type="SUPFAM" id="SSF55729">
    <property type="entry name" value="Acyl-CoA N-acyltransferases (Nat)"/>
    <property type="match status" value="1"/>
</dbReference>
<feature type="domain" description="N-acetyltransferase" evidence="1">
    <location>
        <begin position="5"/>
        <end position="165"/>
    </location>
</feature>
<evidence type="ECO:0000313" key="3">
    <source>
        <dbReference type="Proteomes" id="UP000886842"/>
    </source>
</evidence>
<dbReference type="InterPro" id="IPR051908">
    <property type="entry name" value="Ribosomal_N-acetyltransferase"/>
</dbReference>
<dbReference type="GO" id="GO:0008999">
    <property type="term" value="F:protein-N-terminal-alanine acetyltransferase activity"/>
    <property type="evidence" value="ECO:0007669"/>
    <property type="project" value="TreeGrafter"/>
</dbReference>
<protein>
    <submittedName>
        <fullName evidence="2">GNAT family N-acetyltransferase</fullName>
    </submittedName>
</protein>
<dbReference type="AlphaFoldDB" id="A0A9D1H209"/>
<dbReference type="Pfam" id="PF13302">
    <property type="entry name" value="Acetyltransf_3"/>
    <property type="match status" value="1"/>
</dbReference>
<dbReference type="InterPro" id="IPR000182">
    <property type="entry name" value="GNAT_dom"/>
</dbReference>
<dbReference type="InterPro" id="IPR016181">
    <property type="entry name" value="Acyl_CoA_acyltransferase"/>
</dbReference>
<name>A0A9D1H209_9ACTN</name>
<dbReference type="PANTHER" id="PTHR43441">
    <property type="entry name" value="RIBOSOMAL-PROTEIN-SERINE ACETYLTRANSFERASE"/>
    <property type="match status" value="1"/>
</dbReference>
<evidence type="ECO:0000259" key="1">
    <source>
        <dbReference type="PROSITE" id="PS51186"/>
    </source>
</evidence>
<dbReference type="PANTHER" id="PTHR43441:SF10">
    <property type="entry name" value="ACETYLTRANSFERASE"/>
    <property type="match status" value="1"/>
</dbReference>
<dbReference type="CDD" id="cd04301">
    <property type="entry name" value="NAT_SF"/>
    <property type="match status" value="1"/>
</dbReference>
<dbReference type="GO" id="GO:1990189">
    <property type="term" value="F:protein N-terminal-serine acetyltransferase activity"/>
    <property type="evidence" value="ECO:0007669"/>
    <property type="project" value="TreeGrafter"/>
</dbReference>
<dbReference type="PROSITE" id="PS51186">
    <property type="entry name" value="GNAT"/>
    <property type="match status" value="1"/>
</dbReference>
<dbReference type="GO" id="GO:0005737">
    <property type="term" value="C:cytoplasm"/>
    <property type="evidence" value="ECO:0007669"/>
    <property type="project" value="TreeGrafter"/>
</dbReference>
<proteinExistence type="predicted"/>
<sequence length="181" mass="19669">MTGAVTLRPFTLADVEDHNAGEDAESIRWLTEGHQSTVESTTRWIEKHAEARRTRTGEQVFAIELDGRLAGMVAGNLSLEELEEGEANISYAVHPWARRRGVARTAVGLLCRWLADQELATTAVIRVEPDNTASIRTALSCGFVAAGERTQDDGTVMAVFRLALNTSTSSAGVEVTESARR</sequence>
<accession>A0A9D1H209</accession>
<dbReference type="EMBL" id="DVLP01000401">
    <property type="protein sequence ID" value="HIT76645.1"/>
    <property type="molecule type" value="Genomic_DNA"/>
</dbReference>
<evidence type="ECO:0000313" key="2">
    <source>
        <dbReference type="EMBL" id="HIT76645.1"/>
    </source>
</evidence>
<comment type="caution">
    <text evidence="2">The sequence shown here is derived from an EMBL/GenBank/DDBJ whole genome shotgun (WGS) entry which is preliminary data.</text>
</comment>
<dbReference type="Proteomes" id="UP000886842">
    <property type="component" value="Unassembled WGS sequence"/>
</dbReference>
<dbReference type="Gene3D" id="3.40.630.30">
    <property type="match status" value="1"/>
</dbReference>
<reference evidence="2" key="2">
    <citation type="journal article" date="2021" name="PeerJ">
        <title>Extensive microbial diversity within the chicken gut microbiome revealed by metagenomics and culture.</title>
        <authorList>
            <person name="Gilroy R."/>
            <person name="Ravi A."/>
            <person name="Getino M."/>
            <person name="Pursley I."/>
            <person name="Horton D.L."/>
            <person name="Alikhan N.F."/>
            <person name="Baker D."/>
            <person name="Gharbi K."/>
            <person name="Hall N."/>
            <person name="Watson M."/>
            <person name="Adriaenssens E.M."/>
            <person name="Foster-Nyarko E."/>
            <person name="Jarju S."/>
            <person name="Secka A."/>
            <person name="Antonio M."/>
            <person name="Oren A."/>
            <person name="Chaudhuri R.R."/>
            <person name="La Ragione R."/>
            <person name="Hildebrand F."/>
            <person name="Pallen M.J."/>
        </authorList>
    </citation>
    <scope>NUCLEOTIDE SEQUENCE</scope>
    <source>
        <strain evidence="2">ChiGjej1B1-24693</strain>
    </source>
</reference>
<organism evidence="2 3">
    <name type="scientific">Candidatus Avipropionibacterium avicola</name>
    <dbReference type="NCBI Taxonomy" id="2840701"/>
    <lineage>
        <taxon>Bacteria</taxon>
        <taxon>Bacillati</taxon>
        <taxon>Actinomycetota</taxon>
        <taxon>Actinomycetes</taxon>
        <taxon>Propionibacteriales</taxon>
        <taxon>Propionibacteriaceae</taxon>
        <taxon>Propionibacteriaceae incertae sedis</taxon>
        <taxon>Candidatus Avipropionibacterium</taxon>
    </lineage>
</organism>
<reference evidence="2" key="1">
    <citation type="submission" date="2020-10" db="EMBL/GenBank/DDBJ databases">
        <authorList>
            <person name="Gilroy R."/>
        </authorList>
    </citation>
    <scope>NUCLEOTIDE SEQUENCE</scope>
    <source>
        <strain evidence="2">ChiGjej1B1-24693</strain>
    </source>
</reference>
<gene>
    <name evidence="2" type="ORF">IAA98_13770</name>
</gene>